<dbReference type="OrthoDB" id="316719at2759"/>
<reference evidence="2 3" key="1">
    <citation type="journal article" date="2006" name="Nature">
        <title>Global trends of whole-genome duplications revealed by the ciliate Paramecium tetraurelia.</title>
        <authorList>
            <consortium name="Genoscope"/>
            <person name="Aury J.-M."/>
            <person name="Jaillon O."/>
            <person name="Duret L."/>
            <person name="Noel B."/>
            <person name="Jubin C."/>
            <person name="Porcel B.M."/>
            <person name="Segurens B."/>
            <person name="Daubin V."/>
            <person name="Anthouard V."/>
            <person name="Aiach N."/>
            <person name="Arnaiz O."/>
            <person name="Billaut A."/>
            <person name="Beisson J."/>
            <person name="Blanc I."/>
            <person name="Bouhouche K."/>
            <person name="Camara F."/>
            <person name="Duharcourt S."/>
            <person name="Guigo R."/>
            <person name="Gogendeau D."/>
            <person name="Katinka M."/>
            <person name="Keller A.-M."/>
            <person name="Kissmehl R."/>
            <person name="Klotz C."/>
            <person name="Koll F."/>
            <person name="Le Moue A."/>
            <person name="Lepere C."/>
            <person name="Malinsky S."/>
            <person name="Nowacki M."/>
            <person name="Nowak J.K."/>
            <person name="Plattner H."/>
            <person name="Poulain J."/>
            <person name="Ruiz F."/>
            <person name="Serrano V."/>
            <person name="Zagulski M."/>
            <person name="Dessen P."/>
            <person name="Betermier M."/>
            <person name="Weissenbach J."/>
            <person name="Scarpelli C."/>
            <person name="Schachter V."/>
            <person name="Sperling L."/>
            <person name="Meyer E."/>
            <person name="Cohen J."/>
            <person name="Wincker P."/>
        </authorList>
    </citation>
    <scope>NUCLEOTIDE SEQUENCE [LARGE SCALE GENOMIC DNA]</scope>
    <source>
        <strain evidence="2 3">Stock d4-2</strain>
    </source>
</reference>
<name>A0CM30_PARTE</name>
<dbReference type="HOGENOM" id="CLU_2364175_0_0_1"/>
<evidence type="ECO:0000313" key="2">
    <source>
        <dbReference type="EMBL" id="CAK71847.1"/>
    </source>
</evidence>
<accession>A0CM30</accession>
<dbReference type="EMBL" id="CT868108">
    <property type="protein sequence ID" value="CAK71847.1"/>
    <property type="molecule type" value="Genomic_DNA"/>
</dbReference>
<evidence type="ECO:0000313" key="3">
    <source>
        <dbReference type="Proteomes" id="UP000000600"/>
    </source>
</evidence>
<dbReference type="KEGG" id="ptm:GSPATT00008326001"/>
<feature type="region of interest" description="Disordered" evidence="1">
    <location>
        <begin position="43"/>
        <end position="62"/>
    </location>
</feature>
<dbReference type="RefSeq" id="XP_001439244.1">
    <property type="nucleotide sequence ID" value="XM_001439207.1"/>
</dbReference>
<gene>
    <name evidence="2" type="ORF">GSPATT00008326001</name>
</gene>
<protein>
    <submittedName>
        <fullName evidence="2">Uncharacterized protein</fullName>
    </submittedName>
</protein>
<dbReference type="Proteomes" id="UP000000600">
    <property type="component" value="Unassembled WGS sequence"/>
</dbReference>
<dbReference type="AlphaFoldDB" id="A0CM30"/>
<keyword evidence="3" id="KW-1185">Reference proteome</keyword>
<proteinExistence type="predicted"/>
<organism evidence="2 3">
    <name type="scientific">Paramecium tetraurelia</name>
    <dbReference type="NCBI Taxonomy" id="5888"/>
    <lineage>
        <taxon>Eukaryota</taxon>
        <taxon>Sar</taxon>
        <taxon>Alveolata</taxon>
        <taxon>Ciliophora</taxon>
        <taxon>Intramacronucleata</taxon>
        <taxon>Oligohymenophorea</taxon>
        <taxon>Peniculida</taxon>
        <taxon>Parameciidae</taxon>
        <taxon>Paramecium</taxon>
    </lineage>
</organism>
<sequence>MQQQSSVFFQCQRFIPELSEPIGLFEFTNQDVQKKLLSDELQGSFNQNSDHKPKKSLQNDKNSQSIQIKLGQYFAKQTLQGRSYMLRKQMGNKESNG</sequence>
<dbReference type="GeneID" id="5025029"/>
<evidence type="ECO:0000256" key="1">
    <source>
        <dbReference type="SAM" id="MobiDB-lite"/>
    </source>
</evidence>
<dbReference type="InParanoid" id="A0CM30"/>